<reference evidence="2 3" key="1">
    <citation type="submission" date="2019-02" db="EMBL/GenBank/DDBJ databases">
        <title>Deep-cultivation of Planctomycetes and their phenomic and genomic characterization uncovers novel biology.</title>
        <authorList>
            <person name="Wiegand S."/>
            <person name="Jogler M."/>
            <person name="Boedeker C."/>
            <person name="Pinto D."/>
            <person name="Vollmers J."/>
            <person name="Rivas-Marin E."/>
            <person name="Kohn T."/>
            <person name="Peeters S.H."/>
            <person name="Heuer A."/>
            <person name="Rast P."/>
            <person name="Oberbeckmann S."/>
            <person name="Bunk B."/>
            <person name="Jeske O."/>
            <person name="Meyerdierks A."/>
            <person name="Storesund J.E."/>
            <person name="Kallscheuer N."/>
            <person name="Luecker S."/>
            <person name="Lage O.M."/>
            <person name="Pohl T."/>
            <person name="Merkel B.J."/>
            <person name="Hornburger P."/>
            <person name="Mueller R.-W."/>
            <person name="Bruemmer F."/>
            <person name="Labrenz M."/>
            <person name="Spormann A.M."/>
            <person name="Op den Camp H."/>
            <person name="Overmann J."/>
            <person name="Amann R."/>
            <person name="Jetten M.S.M."/>
            <person name="Mascher T."/>
            <person name="Medema M.H."/>
            <person name="Devos D.P."/>
            <person name="Kaster A.-K."/>
            <person name="Ovreas L."/>
            <person name="Rohde M."/>
            <person name="Galperin M.Y."/>
            <person name="Jogler C."/>
        </authorList>
    </citation>
    <scope>NUCLEOTIDE SEQUENCE [LARGE SCALE GENOMIC DNA]</scope>
    <source>
        <strain evidence="2 3">Pla110</strain>
    </source>
</reference>
<keyword evidence="1" id="KW-0812">Transmembrane</keyword>
<feature type="transmembrane region" description="Helical" evidence="1">
    <location>
        <begin position="62"/>
        <end position="82"/>
    </location>
</feature>
<accession>A0A518CKH3</accession>
<dbReference type="Proteomes" id="UP000317178">
    <property type="component" value="Chromosome"/>
</dbReference>
<sequence>MKLIADLILYMGIGCIPVGIGGIVWLIVAYYQNIKEPWQYILTPGSMTGFIMYQWDKAKYPVFLILSSVFFFFFFCITATIIHGPVDRPEAKKRNVNVSIESPFMQVI</sequence>
<protein>
    <submittedName>
        <fullName evidence="2">Uncharacterized protein</fullName>
    </submittedName>
</protein>
<keyword evidence="1" id="KW-1133">Transmembrane helix</keyword>
<dbReference type="RefSeq" id="WP_144994573.1">
    <property type="nucleotide sequence ID" value="NZ_CP036281.1"/>
</dbReference>
<organism evidence="2 3">
    <name type="scientific">Polystyrenella longa</name>
    <dbReference type="NCBI Taxonomy" id="2528007"/>
    <lineage>
        <taxon>Bacteria</taxon>
        <taxon>Pseudomonadati</taxon>
        <taxon>Planctomycetota</taxon>
        <taxon>Planctomycetia</taxon>
        <taxon>Planctomycetales</taxon>
        <taxon>Planctomycetaceae</taxon>
        <taxon>Polystyrenella</taxon>
    </lineage>
</organism>
<evidence type="ECO:0000313" key="2">
    <source>
        <dbReference type="EMBL" id="QDU79730.1"/>
    </source>
</evidence>
<evidence type="ECO:0000313" key="3">
    <source>
        <dbReference type="Proteomes" id="UP000317178"/>
    </source>
</evidence>
<dbReference type="EMBL" id="CP036281">
    <property type="protein sequence ID" value="QDU79730.1"/>
    <property type="molecule type" value="Genomic_DNA"/>
</dbReference>
<evidence type="ECO:0000256" key="1">
    <source>
        <dbReference type="SAM" id="Phobius"/>
    </source>
</evidence>
<proteinExistence type="predicted"/>
<dbReference type="KEGG" id="plon:Pla110_14440"/>
<feature type="transmembrane region" description="Helical" evidence="1">
    <location>
        <begin position="7"/>
        <end position="31"/>
    </location>
</feature>
<gene>
    <name evidence="2" type="ORF">Pla110_14440</name>
</gene>
<keyword evidence="3" id="KW-1185">Reference proteome</keyword>
<name>A0A518CKH3_9PLAN</name>
<keyword evidence="1" id="KW-0472">Membrane</keyword>
<dbReference type="AlphaFoldDB" id="A0A518CKH3"/>